<keyword evidence="5" id="KW-1185">Reference proteome</keyword>
<dbReference type="GO" id="GO:0007156">
    <property type="term" value="P:homophilic cell adhesion via plasma membrane adhesion molecules"/>
    <property type="evidence" value="ECO:0007669"/>
    <property type="project" value="TreeGrafter"/>
</dbReference>
<dbReference type="InterPro" id="IPR050958">
    <property type="entry name" value="Cell_Adh-Cytoskel_Orgn"/>
</dbReference>
<accession>A0A0M3IHA9</accession>
<keyword evidence="2" id="KW-1015">Disulfide bond</keyword>
<dbReference type="SUPFAM" id="SSF48726">
    <property type="entry name" value="Immunoglobulin"/>
    <property type="match status" value="2"/>
</dbReference>
<name>A0A0M3IHA9_ASCLU</name>
<dbReference type="WBParaSite" id="ALUE_0001778001-mRNA-1">
    <property type="protein sequence ID" value="ALUE_0001778001-mRNA-1"/>
    <property type="gene ID" value="ALUE_0001778001"/>
</dbReference>
<dbReference type="Gene3D" id="2.60.40.10">
    <property type="entry name" value="Immunoglobulins"/>
    <property type="match status" value="2"/>
</dbReference>
<dbReference type="Proteomes" id="UP000036681">
    <property type="component" value="Unplaced"/>
</dbReference>
<keyword evidence="3" id="KW-0393">Immunoglobulin domain</keyword>
<dbReference type="GO" id="GO:0005886">
    <property type="term" value="C:plasma membrane"/>
    <property type="evidence" value="ECO:0007669"/>
    <property type="project" value="TreeGrafter"/>
</dbReference>
<evidence type="ECO:0000313" key="6">
    <source>
        <dbReference type="WBParaSite" id="ALUE_0001778001-mRNA-1"/>
    </source>
</evidence>
<protein>
    <submittedName>
        <fullName evidence="6">Ig-like domain-containing protein</fullName>
    </submittedName>
</protein>
<evidence type="ECO:0000259" key="4">
    <source>
        <dbReference type="PROSITE" id="PS50835"/>
    </source>
</evidence>
<sequence>LQNGKPINDSNVLLLNDHQQLHIESATEGDAGRYSCVAENKPGRVEKDLIVAVLKPPKMTDHHRAFEVPENDTHTLVCPISDPSVGIQWLKNGVPITTSSNLQGPIETVLRLERFMEGSINTGQKRK</sequence>
<dbReference type="InterPro" id="IPR036179">
    <property type="entry name" value="Ig-like_dom_sf"/>
</dbReference>
<dbReference type="CDD" id="cd00096">
    <property type="entry name" value="Ig"/>
    <property type="match status" value="1"/>
</dbReference>
<evidence type="ECO:0000256" key="3">
    <source>
        <dbReference type="ARBA" id="ARBA00023319"/>
    </source>
</evidence>
<dbReference type="InterPro" id="IPR013098">
    <property type="entry name" value="Ig_I-set"/>
</dbReference>
<dbReference type="InterPro" id="IPR013783">
    <property type="entry name" value="Ig-like_fold"/>
</dbReference>
<evidence type="ECO:0000313" key="5">
    <source>
        <dbReference type="Proteomes" id="UP000036681"/>
    </source>
</evidence>
<dbReference type="PANTHER" id="PTHR45080:SF8">
    <property type="entry name" value="IG-LIKE DOMAIN-CONTAINING PROTEIN"/>
    <property type="match status" value="1"/>
</dbReference>
<dbReference type="GO" id="GO:0043025">
    <property type="term" value="C:neuronal cell body"/>
    <property type="evidence" value="ECO:0007669"/>
    <property type="project" value="TreeGrafter"/>
</dbReference>
<dbReference type="InterPro" id="IPR007110">
    <property type="entry name" value="Ig-like_dom"/>
</dbReference>
<dbReference type="PROSITE" id="PS50835">
    <property type="entry name" value="IG_LIKE"/>
    <property type="match status" value="1"/>
</dbReference>
<dbReference type="AlphaFoldDB" id="A0A0M3IHA9"/>
<evidence type="ECO:0000256" key="2">
    <source>
        <dbReference type="ARBA" id="ARBA00023157"/>
    </source>
</evidence>
<dbReference type="Pfam" id="PF07679">
    <property type="entry name" value="I-set"/>
    <property type="match status" value="1"/>
</dbReference>
<proteinExistence type="predicted"/>
<evidence type="ECO:0000256" key="1">
    <source>
        <dbReference type="ARBA" id="ARBA00022729"/>
    </source>
</evidence>
<reference evidence="6" key="1">
    <citation type="submission" date="2017-02" db="UniProtKB">
        <authorList>
            <consortium name="WormBaseParasite"/>
        </authorList>
    </citation>
    <scope>IDENTIFICATION</scope>
</reference>
<keyword evidence="1" id="KW-0732">Signal</keyword>
<feature type="domain" description="Ig-like" evidence="4">
    <location>
        <begin position="57"/>
        <end position="93"/>
    </location>
</feature>
<dbReference type="GO" id="GO:0050808">
    <property type="term" value="P:synapse organization"/>
    <property type="evidence" value="ECO:0007669"/>
    <property type="project" value="TreeGrafter"/>
</dbReference>
<dbReference type="PANTHER" id="PTHR45080">
    <property type="entry name" value="CONTACTIN 5"/>
    <property type="match status" value="1"/>
</dbReference>
<dbReference type="GO" id="GO:0030424">
    <property type="term" value="C:axon"/>
    <property type="evidence" value="ECO:0007669"/>
    <property type="project" value="TreeGrafter"/>
</dbReference>
<dbReference type="GO" id="GO:0008046">
    <property type="term" value="F:axon guidance receptor activity"/>
    <property type="evidence" value="ECO:0007669"/>
    <property type="project" value="TreeGrafter"/>
</dbReference>
<organism evidence="5 6">
    <name type="scientific">Ascaris lumbricoides</name>
    <name type="common">Giant roundworm</name>
    <dbReference type="NCBI Taxonomy" id="6252"/>
    <lineage>
        <taxon>Eukaryota</taxon>
        <taxon>Metazoa</taxon>
        <taxon>Ecdysozoa</taxon>
        <taxon>Nematoda</taxon>
        <taxon>Chromadorea</taxon>
        <taxon>Rhabditida</taxon>
        <taxon>Spirurina</taxon>
        <taxon>Ascaridomorpha</taxon>
        <taxon>Ascaridoidea</taxon>
        <taxon>Ascarididae</taxon>
        <taxon>Ascaris</taxon>
    </lineage>
</organism>